<name>A0ACC0CQ20_9PEZI</name>
<protein>
    <submittedName>
        <fullName evidence="1">Uncharacterized protein</fullName>
    </submittedName>
</protein>
<sequence>MAPPPPATPTPHRFLVPKRSQPRQETPKAFQAGGQQFQATPRFSLHSTPRASGSVSIGAPALLSSSARTPALASAGAGVEVGFGPGAFFRPTPRNTDPINDVVSSSPPFAEQRPGAVGGGGGKRRDFIDFDVDVSVEEDADADANEDEEAVPESSPIRGSSRRGASSDPEEHDIRSRSPKRRRISISSDFGIESSQHEHEGVLLEHGPRDEQDIDMIESSLPLPLPLPQYLSLPDRHVPPPSDDAEAEAEAEGAVTFSPPYSPYSPSSPSLLTPKLVATVAQPTFQKPPRFKPAAGTETLDGSHQHHDYSHEPPPDVFSPHRRRDAKYVRGGLAAEVRDWFVDIWAGTGTVTARREGWTARLRVDEARGAPGAVLVTGRHVRDDDADGSGNGDGDGGSRGSVRVVLAGSPRLTGLAKGEEVRQGLVVGIGKPTWEVSIQDQGRWAVVCEWAVLS</sequence>
<evidence type="ECO:0000313" key="1">
    <source>
        <dbReference type="EMBL" id="KAI6082561.1"/>
    </source>
</evidence>
<organism evidence="1 2">
    <name type="scientific">Hypoxylon rubiginosum</name>
    <dbReference type="NCBI Taxonomy" id="110542"/>
    <lineage>
        <taxon>Eukaryota</taxon>
        <taxon>Fungi</taxon>
        <taxon>Dikarya</taxon>
        <taxon>Ascomycota</taxon>
        <taxon>Pezizomycotina</taxon>
        <taxon>Sordariomycetes</taxon>
        <taxon>Xylariomycetidae</taxon>
        <taxon>Xylariales</taxon>
        <taxon>Hypoxylaceae</taxon>
        <taxon>Hypoxylon</taxon>
    </lineage>
</organism>
<evidence type="ECO:0000313" key="2">
    <source>
        <dbReference type="Proteomes" id="UP001497680"/>
    </source>
</evidence>
<gene>
    <name evidence="1" type="ORF">F4821DRAFT_208726</name>
</gene>
<accession>A0ACC0CQ20</accession>
<comment type="caution">
    <text evidence="1">The sequence shown here is derived from an EMBL/GenBank/DDBJ whole genome shotgun (WGS) entry which is preliminary data.</text>
</comment>
<keyword evidence="2" id="KW-1185">Reference proteome</keyword>
<proteinExistence type="predicted"/>
<dbReference type="Proteomes" id="UP001497680">
    <property type="component" value="Unassembled WGS sequence"/>
</dbReference>
<reference evidence="1 2" key="1">
    <citation type="journal article" date="2022" name="New Phytol.">
        <title>Ecological generalism drives hyperdiversity of secondary metabolite gene clusters in xylarialean endophytes.</title>
        <authorList>
            <person name="Franco M.E.E."/>
            <person name="Wisecaver J.H."/>
            <person name="Arnold A.E."/>
            <person name="Ju Y.M."/>
            <person name="Slot J.C."/>
            <person name="Ahrendt S."/>
            <person name="Moore L.P."/>
            <person name="Eastman K.E."/>
            <person name="Scott K."/>
            <person name="Konkel Z."/>
            <person name="Mondo S.J."/>
            <person name="Kuo A."/>
            <person name="Hayes R.D."/>
            <person name="Haridas S."/>
            <person name="Andreopoulos B."/>
            <person name="Riley R."/>
            <person name="LaButti K."/>
            <person name="Pangilinan J."/>
            <person name="Lipzen A."/>
            <person name="Amirebrahimi M."/>
            <person name="Yan J."/>
            <person name="Adam C."/>
            <person name="Keymanesh K."/>
            <person name="Ng V."/>
            <person name="Louie K."/>
            <person name="Northen T."/>
            <person name="Drula E."/>
            <person name="Henrissat B."/>
            <person name="Hsieh H.M."/>
            <person name="Youens-Clark K."/>
            <person name="Lutzoni F."/>
            <person name="Miadlikowska J."/>
            <person name="Eastwood D.C."/>
            <person name="Hamelin R.C."/>
            <person name="Grigoriev I.V."/>
            <person name="U'Ren J.M."/>
        </authorList>
    </citation>
    <scope>NUCLEOTIDE SEQUENCE [LARGE SCALE GENOMIC DNA]</scope>
    <source>
        <strain evidence="1 2">ER1909</strain>
    </source>
</reference>
<dbReference type="EMBL" id="MU394368">
    <property type="protein sequence ID" value="KAI6082561.1"/>
    <property type="molecule type" value="Genomic_DNA"/>
</dbReference>